<dbReference type="PANTHER" id="PTHR15162:SF7">
    <property type="entry name" value="SUCCINYLGLUTAMATE DESUCCINYLASE"/>
    <property type="match status" value="1"/>
</dbReference>
<comment type="cofactor">
    <cofactor evidence="5">
        <name>Zn(2+)</name>
        <dbReference type="ChEBI" id="CHEBI:29105"/>
    </cofactor>
    <text evidence="5">Binds 1 zinc ion per subunit.</text>
</comment>
<dbReference type="GO" id="GO:0009017">
    <property type="term" value="F:succinylglutamate desuccinylase activity"/>
    <property type="evidence" value="ECO:0007669"/>
    <property type="project" value="UniProtKB-UniRule"/>
</dbReference>
<dbReference type="Proteomes" id="UP000183316">
    <property type="component" value="Chromosome"/>
</dbReference>
<reference evidence="9 10" key="1">
    <citation type="submission" date="2016-03" db="EMBL/GenBank/DDBJ databases">
        <title>Genome Sequence and Comparative Pathogenic Determinants of Uropathogenic Escherichia coli O25b:H4, a Clinical Isolate from Saudi Arabia.</title>
        <authorList>
            <person name="Alyamani E.A.J."/>
            <person name="Khiyami M.A."/>
            <person name="Booq R.Y."/>
            <person name="Bahwerth F.S."/>
            <person name="Vaisvil B."/>
            <person name="Schmitt D.P."/>
            <person name="Kapatral V."/>
        </authorList>
    </citation>
    <scope>NUCLEOTIDE SEQUENCE [LARGE SCALE GENOMIC DNA]</scope>
    <source>
        <strain evidence="9 10">O25b:H4</strain>
    </source>
</reference>
<evidence type="ECO:0000259" key="8">
    <source>
        <dbReference type="Pfam" id="PF24827"/>
    </source>
</evidence>
<name>A0A192C6N3_ECO25</name>
<dbReference type="InterPro" id="IPR055438">
    <property type="entry name" value="AstE_AspA_cat"/>
</dbReference>
<dbReference type="PANTHER" id="PTHR15162">
    <property type="entry name" value="ASPARTOACYLASE"/>
    <property type="match status" value="1"/>
</dbReference>
<dbReference type="GO" id="GO:0019544">
    <property type="term" value="P:L-arginine catabolic process to L-glutamate"/>
    <property type="evidence" value="ECO:0007669"/>
    <property type="project" value="UniProtKB-UniRule"/>
</dbReference>
<keyword evidence="4 5" id="KW-0862">Zinc</keyword>
<dbReference type="GO" id="GO:0016788">
    <property type="term" value="F:hydrolase activity, acting on ester bonds"/>
    <property type="evidence" value="ECO:0007669"/>
    <property type="project" value="UniProtKB-UniRule"/>
</dbReference>
<accession>A0A192C6N3</accession>
<keyword evidence="1 5" id="KW-0056">Arginine metabolism</keyword>
<dbReference type="Pfam" id="PF04952">
    <property type="entry name" value="AstE_AspA_hybrid"/>
    <property type="match status" value="1"/>
</dbReference>
<proteinExistence type="inferred from homology"/>
<protein>
    <recommendedName>
        <fullName evidence="5 6">Succinylglutamate desuccinylase</fullName>
        <ecNumber evidence="5 6">3.5.1.96</ecNumber>
    </recommendedName>
</protein>
<comment type="similarity">
    <text evidence="5">Belongs to the AspA/AstE family. Succinylglutamate desuccinylase subfamily.</text>
</comment>
<dbReference type="SUPFAM" id="SSF53187">
    <property type="entry name" value="Zn-dependent exopeptidases"/>
    <property type="match status" value="1"/>
</dbReference>
<dbReference type="InterPro" id="IPR016681">
    <property type="entry name" value="SuccinylGlu_desuccinylase"/>
</dbReference>
<feature type="binding site" evidence="5">
    <location>
        <position position="69"/>
    </location>
    <ligand>
        <name>Zn(2+)</name>
        <dbReference type="ChEBI" id="CHEBI:29105"/>
    </ligand>
</feature>
<dbReference type="PATRIC" id="fig|941280.3.peg.442"/>
<evidence type="ECO:0000256" key="3">
    <source>
        <dbReference type="ARBA" id="ARBA00022801"/>
    </source>
</evidence>
<feature type="binding site" evidence="5">
    <location>
        <position position="160"/>
    </location>
    <ligand>
        <name>Zn(2+)</name>
        <dbReference type="ChEBI" id="CHEBI:29105"/>
    </ligand>
</feature>
<evidence type="ECO:0000256" key="1">
    <source>
        <dbReference type="ARBA" id="ARBA00022503"/>
    </source>
</evidence>
<dbReference type="PIRSF" id="PIRSF017020">
    <property type="entry name" value="AstE"/>
    <property type="match status" value="1"/>
</dbReference>
<feature type="domain" description="AstE/AspA barrel-sandwich hybrid" evidence="7">
    <location>
        <begin position="263"/>
        <end position="333"/>
    </location>
</feature>
<keyword evidence="3 5" id="KW-0378">Hydrolase</keyword>
<dbReference type="GO" id="GO:0019545">
    <property type="term" value="P:L-arginine catabolic process to succinate"/>
    <property type="evidence" value="ECO:0007669"/>
    <property type="project" value="UniProtKB-UniRule"/>
</dbReference>
<comment type="function">
    <text evidence="5">Transforms N(2)-succinylglutamate into succinate and glutamate.</text>
</comment>
<dbReference type="NCBIfam" id="TIGR03242">
    <property type="entry name" value="arg_catab_astE"/>
    <property type="match status" value="1"/>
</dbReference>
<feature type="binding site" evidence="5">
    <location>
        <position position="66"/>
    </location>
    <ligand>
        <name>Zn(2+)</name>
        <dbReference type="ChEBI" id="CHEBI:29105"/>
    </ligand>
</feature>
<evidence type="ECO:0000313" key="9">
    <source>
        <dbReference type="EMBL" id="ANK01703.1"/>
    </source>
</evidence>
<dbReference type="FunFam" id="3.40.630.10:FF:000017">
    <property type="entry name" value="Succinylglutamate desuccinylase"/>
    <property type="match status" value="1"/>
</dbReference>
<evidence type="ECO:0000256" key="4">
    <source>
        <dbReference type="ARBA" id="ARBA00022833"/>
    </source>
</evidence>
<dbReference type="HAMAP" id="MF_00767">
    <property type="entry name" value="Arg_catab_AstE"/>
    <property type="match status" value="1"/>
</dbReference>
<feature type="domain" description="Succinylglutamate desuccinylase/Aspartoacylase catalytic" evidence="8">
    <location>
        <begin position="58"/>
        <end position="248"/>
    </location>
</feature>
<dbReference type="NCBIfam" id="NF003706">
    <property type="entry name" value="PRK05324.1"/>
    <property type="match status" value="1"/>
</dbReference>
<sequence>MVRFIHSSAREGEMDNFLALTLTGKKPVITEREINGVRWRWLGDGVLELTPLTPPQGALVISAGIHGNETAPVEMLDALLGAISHGEIPLRWRLLVILGNPPALKQGKRYCHSDMNRMFGGRWQLFAESGETCRARELEQCLEDFYDQGKESVRWHLDLHTAIRGSLHPRFGVLPQRDIPWDEKFLTWLGAAGLEALVFHQEPGGTFTHFSARHFGALACTLELGKALPFGQNDLRQFAVTASAIAALLSGESVGIVRTPPLRYRVVSQITRHSPSFEMHMANDTLNFMPFEKGTLLAQDGEERFTVTHDVEYVLFPNPLVALGLRAGLMLEKIS</sequence>
<evidence type="ECO:0000256" key="2">
    <source>
        <dbReference type="ARBA" id="ARBA00022723"/>
    </source>
</evidence>
<evidence type="ECO:0000256" key="6">
    <source>
        <dbReference type="NCBIfam" id="TIGR03242"/>
    </source>
</evidence>
<dbReference type="EC" id="3.5.1.96" evidence="5 6"/>
<gene>
    <name evidence="5" type="primary">astE</name>
    <name evidence="9" type="ORF">WLH_00442</name>
</gene>
<dbReference type="Pfam" id="PF24827">
    <property type="entry name" value="AstE_AspA_cat"/>
    <property type="match status" value="1"/>
</dbReference>
<organism evidence="9 10">
    <name type="scientific">Escherichia coli O25b:H4</name>
    <dbReference type="NCBI Taxonomy" id="941280"/>
    <lineage>
        <taxon>Bacteria</taxon>
        <taxon>Pseudomonadati</taxon>
        <taxon>Pseudomonadota</taxon>
        <taxon>Gammaproteobacteria</taxon>
        <taxon>Enterobacterales</taxon>
        <taxon>Enterobacteriaceae</taxon>
        <taxon>Escherichia</taxon>
    </lineage>
</organism>
<comment type="catalytic activity">
    <reaction evidence="5">
        <text>N-succinyl-L-glutamate + H2O = L-glutamate + succinate</text>
        <dbReference type="Rhea" id="RHEA:15169"/>
        <dbReference type="ChEBI" id="CHEBI:15377"/>
        <dbReference type="ChEBI" id="CHEBI:29985"/>
        <dbReference type="ChEBI" id="CHEBI:30031"/>
        <dbReference type="ChEBI" id="CHEBI:58763"/>
        <dbReference type="EC" id="3.5.1.96"/>
    </reaction>
</comment>
<dbReference type="Gene3D" id="3.40.630.10">
    <property type="entry name" value="Zn peptidases"/>
    <property type="match status" value="1"/>
</dbReference>
<dbReference type="InterPro" id="IPR007036">
    <property type="entry name" value="Aste_AspA_hybrid_dom"/>
</dbReference>
<dbReference type="CDD" id="cd03855">
    <property type="entry name" value="M14_ASTE"/>
    <property type="match status" value="1"/>
</dbReference>
<evidence type="ECO:0000313" key="10">
    <source>
        <dbReference type="Proteomes" id="UP000183316"/>
    </source>
</evidence>
<keyword evidence="2 5" id="KW-0479">Metal-binding</keyword>
<dbReference type="InterPro" id="IPR050178">
    <property type="entry name" value="AspA/AstE_fam"/>
</dbReference>
<comment type="pathway">
    <text evidence="5">Amino-acid degradation; L-arginine degradation via AST pathway; L-glutamate and succinate from L-arginine: step 5/5.</text>
</comment>
<evidence type="ECO:0000259" key="7">
    <source>
        <dbReference type="Pfam" id="PF04952"/>
    </source>
</evidence>
<dbReference type="EMBL" id="CP015085">
    <property type="protein sequence ID" value="ANK01703.1"/>
    <property type="molecule type" value="Genomic_DNA"/>
</dbReference>
<dbReference type="AlphaFoldDB" id="A0A192C6N3"/>
<evidence type="ECO:0000256" key="5">
    <source>
        <dbReference type="HAMAP-Rule" id="MF_00767"/>
    </source>
</evidence>
<dbReference type="GO" id="GO:0008270">
    <property type="term" value="F:zinc ion binding"/>
    <property type="evidence" value="ECO:0007669"/>
    <property type="project" value="UniProtKB-UniRule"/>
</dbReference>
<feature type="active site" evidence="5">
    <location>
        <position position="223"/>
    </location>
</feature>
<dbReference type="UniPathway" id="UPA00185">
    <property type="reaction ID" value="UER00283"/>
</dbReference>